<dbReference type="OrthoDB" id="9775106at2"/>
<evidence type="ECO:0000256" key="1">
    <source>
        <dbReference type="ARBA" id="ARBA00022491"/>
    </source>
</evidence>
<dbReference type="Gene3D" id="1.10.260.40">
    <property type="entry name" value="lambda repressor-like DNA-binding domains"/>
    <property type="match status" value="1"/>
</dbReference>
<sequence>MRKISIKDVAKQAGVSIAAVSQILNHKGQRFSEATIEKVLQAQNELGYIPNSAARNLKGRHKRLIGVIIPSFRMPFFADIIQSMQNSAPEDVNLVFLGSTDENLQDAIFSLVERGVEALVFGRLIPNSNEVNIFLKKFHIPYLVLDQNADINAQDMVQINEFTGGSMAANHLLALGHRNIALILPNNLTDNMLQRRAGFLDTLSTANLRPKKVIETTLSKHGGLAAVKQLIQSNSTAAFILNDEMAIGILRGLAYQHIKVPNDISIIGYDDTDYAEFMIPTLTTIAQPVAKIGETALKMILQRLDHPNLPFQTEFFDVKLVIRESTGPVKHYQDNT</sequence>
<dbReference type="Gene3D" id="3.40.50.2300">
    <property type="match status" value="2"/>
</dbReference>
<evidence type="ECO:0000256" key="4">
    <source>
        <dbReference type="ARBA" id="ARBA00023163"/>
    </source>
</evidence>
<gene>
    <name evidence="6" type="ORF">ESZ47_03160</name>
</gene>
<reference evidence="6 7" key="1">
    <citation type="submission" date="2019-01" db="EMBL/GenBank/DDBJ databases">
        <title>Leuconostoc litchii sp. nov., a novel lactic acid bacterium isolated from lychee.</title>
        <authorList>
            <person name="Wang L.-T."/>
        </authorList>
    </citation>
    <scope>NUCLEOTIDE SEQUENCE [LARGE SCALE GENOMIC DNA]</scope>
    <source>
        <strain evidence="6 7">MB7</strain>
    </source>
</reference>
<dbReference type="InterPro" id="IPR028082">
    <property type="entry name" value="Peripla_BP_I"/>
</dbReference>
<keyword evidence="1" id="KW-0678">Repressor</keyword>
<accession>A0A6P2CMA0</accession>
<dbReference type="SMART" id="SM00354">
    <property type="entry name" value="HTH_LACI"/>
    <property type="match status" value="1"/>
</dbReference>
<evidence type="ECO:0000259" key="5">
    <source>
        <dbReference type="PROSITE" id="PS50932"/>
    </source>
</evidence>
<dbReference type="CDD" id="cd01392">
    <property type="entry name" value="HTH_LacI"/>
    <property type="match status" value="1"/>
</dbReference>
<keyword evidence="7" id="KW-1185">Reference proteome</keyword>
<dbReference type="InterPro" id="IPR046335">
    <property type="entry name" value="LacI/GalR-like_sensor"/>
</dbReference>
<keyword evidence="2" id="KW-0805">Transcription regulation</keyword>
<dbReference type="Pfam" id="PF00356">
    <property type="entry name" value="LacI"/>
    <property type="match status" value="1"/>
</dbReference>
<protein>
    <submittedName>
        <fullName evidence="6">LacI family transcriptional regulator</fullName>
    </submittedName>
</protein>
<dbReference type="Pfam" id="PF13377">
    <property type="entry name" value="Peripla_BP_3"/>
    <property type="match status" value="1"/>
</dbReference>
<dbReference type="NCBIfam" id="NF047341">
    <property type="entry name" value="lactose_RbsR"/>
    <property type="match status" value="1"/>
</dbReference>
<dbReference type="SUPFAM" id="SSF47413">
    <property type="entry name" value="lambda repressor-like DNA-binding domains"/>
    <property type="match status" value="1"/>
</dbReference>
<dbReference type="InterPro" id="IPR000843">
    <property type="entry name" value="HTH_LacI"/>
</dbReference>
<dbReference type="AlphaFoldDB" id="A0A6P2CMA0"/>
<dbReference type="PROSITE" id="PS00356">
    <property type="entry name" value="HTH_LACI_1"/>
    <property type="match status" value="1"/>
</dbReference>
<evidence type="ECO:0000313" key="6">
    <source>
        <dbReference type="EMBL" id="TYC47148.1"/>
    </source>
</evidence>
<dbReference type="RefSeq" id="WP_148604667.1">
    <property type="nucleotide sequence ID" value="NZ_BSUV01000001.1"/>
</dbReference>
<dbReference type="EMBL" id="SDGY01000001">
    <property type="protein sequence ID" value="TYC47148.1"/>
    <property type="molecule type" value="Genomic_DNA"/>
</dbReference>
<evidence type="ECO:0000313" key="7">
    <source>
        <dbReference type="Proteomes" id="UP000442244"/>
    </source>
</evidence>
<evidence type="ECO:0000256" key="2">
    <source>
        <dbReference type="ARBA" id="ARBA00023015"/>
    </source>
</evidence>
<proteinExistence type="predicted"/>
<keyword evidence="4" id="KW-0804">Transcription</keyword>
<name>A0A6P2CMA0_9LACO</name>
<organism evidence="6 7">
    <name type="scientific">Leuconostoc litchii</name>
    <dbReference type="NCBI Taxonomy" id="1981069"/>
    <lineage>
        <taxon>Bacteria</taxon>
        <taxon>Bacillati</taxon>
        <taxon>Bacillota</taxon>
        <taxon>Bacilli</taxon>
        <taxon>Lactobacillales</taxon>
        <taxon>Lactobacillaceae</taxon>
        <taxon>Leuconostoc</taxon>
    </lineage>
</organism>
<feature type="domain" description="HTH lacI-type" evidence="5">
    <location>
        <begin position="4"/>
        <end position="59"/>
    </location>
</feature>
<evidence type="ECO:0000256" key="3">
    <source>
        <dbReference type="ARBA" id="ARBA00023125"/>
    </source>
</evidence>
<dbReference type="SUPFAM" id="SSF53822">
    <property type="entry name" value="Periplasmic binding protein-like I"/>
    <property type="match status" value="1"/>
</dbReference>
<dbReference type="GO" id="GO:0003700">
    <property type="term" value="F:DNA-binding transcription factor activity"/>
    <property type="evidence" value="ECO:0007669"/>
    <property type="project" value="TreeGrafter"/>
</dbReference>
<dbReference type="PANTHER" id="PTHR30146:SF148">
    <property type="entry name" value="HTH-TYPE TRANSCRIPTIONAL REPRESSOR PURR-RELATED"/>
    <property type="match status" value="1"/>
</dbReference>
<dbReference type="GO" id="GO:0000976">
    <property type="term" value="F:transcription cis-regulatory region binding"/>
    <property type="evidence" value="ECO:0007669"/>
    <property type="project" value="TreeGrafter"/>
</dbReference>
<keyword evidence="3" id="KW-0238">DNA-binding</keyword>
<dbReference type="PROSITE" id="PS50932">
    <property type="entry name" value="HTH_LACI_2"/>
    <property type="match status" value="1"/>
</dbReference>
<dbReference type="PANTHER" id="PTHR30146">
    <property type="entry name" value="LACI-RELATED TRANSCRIPTIONAL REPRESSOR"/>
    <property type="match status" value="1"/>
</dbReference>
<dbReference type="InterPro" id="IPR010982">
    <property type="entry name" value="Lambda_DNA-bd_dom_sf"/>
</dbReference>
<dbReference type="Proteomes" id="UP000442244">
    <property type="component" value="Unassembled WGS sequence"/>
</dbReference>
<comment type="caution">
    <text evidence="6">The sequence shown here is derived from an EMBL/GenBank/DDBJ whole genome shotgun (WGS) entry which is preliminary data.</text>
</comment>